<sequence>MTLDTKAWLVFRDQPWRRFVLFLSFYNEYRELRVHFYDHSGGIVTLPVDIHREPDTFQYIMACIVFGRRDCIGFDLTITMNPKMISPITVNDHEYLLLKVLFSCQGLVGRGTVCYLARRNGEEYIVKDHWVKGNKDAVLNEVKMLEEMEGVSGVPELVEYWLVEVEKGQPDETQNYRQIIHSSTMNMSRTHVRLVLKPQARPLHMFRSRKEFVKIIRDIVLGEIATYFGRSLCQLILCYSSAVCG</sequence>
<proteinExistence type="predicted"/>
<dbReference type="InterPro" id="IPR040976">
    <property type="entry name" value="Pkinase_fungal"/>
</dbReference>
<feature type="domain" description="Fungal-type protein kinase" evidence="1">
    <location>
        <begin position="3"/>
        <end position="221"/>
    </location>
</feature>
<reference evidence="2" key="1">
    <citation type="journal article" date="2020" name="New Phytol.">
        <title>Comparative genomics reveals dynamic genome evolution in host specialist ectomycorrhizal fungi.</title>
        <authorList>
            <person name="Lofgren L.A."/>
            <person name="Nguyen N.H."/>
            <person name="Vilgalys R."/>
            <person name="Ruytinx J."/>
            <person name="Liao H.L."/>
            <person name="Branco S."/>
            <person name="Kuo A."/>
            <person name="LaButti K."/>
            <person name="Lipzen A."/>
            <person name="Andreopoulos W."/>
            <person name="Pangilinan J."/>
            <person name="Riley R."/>
            <person name="Hundley H."/>
            <person name="Na H."/>
            <person name="Barry K."/>
            <person name="Grigoriev I.V."/>
            <person name="Stajich J.E."/>
            <person name="Kennedy P.G."/>
        </authorList>
    </citation>
    <scope>NUCLEOTIDE SEQUENCE</scope>
    <source>
        <strain evidence="2">FC203</strain>
    </source>
</reference>
<dbReference type="PANTHER" id="PTHR38248:SF2">
    <property type="entry name" value="FUNK1 11"/>
    <property type="match status" value="1"/>
</dbReference>
<keyword evidence="3" id="KW-1185">Reference proteome</keyword>
<dbReference type="AlphaFoldDB" id="A0AAD4HCS3"/>
<dbReference type="Pfam" id="PF17667">
    <property type="entry name" value="Pkinase_fungal"/>
    <property type="match status" value="1"/>
</dbReference>
<protein>
    <recommendedName>
        <fullName evidence="1">Fungal-type protein kinase domain-containing protein</fullName>
    </recommendedName>
</protein>
<dbReference type="EMBL" id="JABBWK010000195">
    <property type="protein sequence ID" value="KAG1887558.1"/>
    <property type="molecule type" value="Genomic_DNA"/>
</dbReference>
<dbReference type="GeneID" id="64670542"/>
<dbReference type="Proteomes" id="UP001195769">
    <property type="component" value="Unassembled WGS sequence"/>
</dbReference>
<name>A0AAD4HCS3_9AGAM</name>
<organism evidence="2 3">
    <name type="scientific">Suillus fuscotomentosus</name>
    <dbReference type="NCBI Taxonomy" id="1912939"/>
    <lineage>
        <taxon>Eukaryota</taxon>
        <taxon>Fungi</taxon>
        <taxon>Dikarya</taxon>
        <taxon>Basidiomycota</taxon>
        <taxon>Agaricomycotina</taxon>
        <taxon>Agaricomycetes</taxon>
        <taxon>Agaricomycetidae</taxon>
        <taxon>Boletales</taxon>
        <taxon>Suillineae</taxon>
        <taxon>Suillaceae</taxon>
        <taxon>Suillus</taxon>
    </lineage>
</organism>
<dbReference type="PANTHER" id="PTHR38248">
    <property type="entry name" value="FUNK1 6"/>
    <property type="match status" value="1"/>
</dbReference>
<accession>A0AAD4HCS3</accession>
<evidence type="ECO:0000313" key="3">
    <source>
        <dbReference type="Proteomes" id="UP001195769"/>
    </source>
</evidence>
<dbReference type="RefSeq" id="XP_041216962.1">
    <property type="nucleotide sequence ID" value="XM_041376244.1"/>
</dbReference>
<evidence type="ECO:0000313" key="2">
    <source>
        <dbReference type="EMBL" id="KAG1887558.1"/>
    </source>
</evidence>
<gene>
    <name evidence="2" type="ORF">F5891DRAFT_966720</name>
</gene>
<evidence type="ECO:0000259" key="1">
    <source>
        <dbReference type="Pfam" id="PF17667"/>
    </source>
</evidence>
<comment type="caution">
    <text evidence="2">The sequence shown here is derived from an EMBL/GenBank/DDBJ whole genome shotgun (WGS) entry which is preliminary data.</text>
</comment>